<dbReference type="PANTHER" id="PTHR39185">
    <property type="entry name" value="SWARMING MOTILITY PROTEIN SWRD"/>
    <property type="match status" value="1"/>
</dbReference>
<dbReference type="RefSeq" id="WP_166035565.1">
    <property type="nucleotide sequence ID" value="NZ_CP049887.1"/>
</dbReference>
<name>A0A6G8AWM1_9ENTE</name>
<dbReference type="Proteomes" id="UP000501747">
    <property type="component" value="Chromosome"/>
</dbReference>
<dbReference type="KEGG" id="vhy:G7082_12995"/>
<dbReference type="EMBL" id="CP049887">
    <property type="protein sequence ID" value="QIL49345.1"/>
    <property type="molecule type" value="Genomic_DNA"/>
</dbReference>
<dbReference type="Pfam" id="PF06289">
    <property type="entry name" value="FlbD"/>
    <property type="match status" value="1"/>
</dbReference>
<dbReference type="InterPro" id="IPR009384">
    <property type="entry name" value="SwrD-like"/>
</dbReference>
<organism evidence="1 2">
    <name type="scientific">Vagococcus hydrophili</name>
    <dbReference type="NCBI Taxonomy" id="2714947"/>
    <lineage>
        <taxon>Bacteria</taxon>
        <taxon>Bacillati</taxon>
        <taxon>Bacillota</taxon>
        <taxon>Bacilli</taxon>
        <taxon>Lactobacillales</taxon>
        <taxon>Enterococcaceae</taxon>
        <taxon>Vagococcus</taxon>
    </lineage>
</organism>
<dbReference type="AlphaFoldDB" id="A0A6G8AWM1"/>
<proteinExistence type="predicted"/>
<evidence type="ECO:0000313" key="1">
    <source>
        <dbReference type="EMBL" id="QIL49345.1"/>
    </source>
</evidence>
<protein>
    <submittedName>
        <fullName evidence="1">Flagellar FlbD family protein</fullName>
    </submittedName>
</protein>
<keyword evidence="1" id="KW-0969">Cilium</keyword>
<dbReference type="PANTHER" id="PTHR39185:SF1">
    <property type="entry name" value="SWARMING MOTILITY PROTEIN SWRD"/>
    <property type="match status" value="1"/>
</dbReference>
<keyword evidence="2" id="KW-1185">Reference proteome</keyword>
<gene>
    <name evidence="1" type="ORF">G7082_12995</name>
</gene>
<keyword evidence="1" id="KW-0966">Cell projection</keyword>
<keyword evidence="1" id="KW-0282">Flagellum</keyword>
<reference evidence="1 2" key="1">
    <citation type="submission" date="2020-03" db="EMBL/GenBank/DDBJ databases">
        <title>Vagococcus sp. nov., isolated from beetles.</title>
        <authorList>
            <person name="Hyun D.-W."/>
            <person name="Bae J.-W."/>
        </authorList>
    </citation>
    <scope>NUCLEOTIDE SEQUENCE [LARGE SCALE GENOMIC DNA]</scope>
    <source>
        <strain evidence="1 2">HDW17B</strain>
    </source>
</reference>
<evidence type="ECO:0000313" key="2">
    <source>
        <dbReference type="Proteomes" id="UP000501747"/>
    </source>
</evidence>
<accession>A0A6G8AWM1</accession>
<sequence>MIKLTTMNNQEFYLNTALIFRIEQAPDTIITLSDGKTIMVKESSERVVNLFKNYQKEVFNFTLINDN</sequence>